<dbReference type="InterPro" id="IPR035437">
    <property type="entry name" value="SNase_OB-fold_sf"/>
</dbReference>
<organism evidence="3">
    <name type="scientific">Oceaniferula spumae</name>
    <dbReference type="NCBI Taxonomy" id="2979115"/>
    <lineage>
        <taxon>Bacteria</taxon>
        <taxon>Pseudomonadati</taxon>
        <taxon>Verrucomicrobiota</taxon>
        <taxon>Verrucomicrobiia</taxon>
        <taxon>Verrucomicrobiales</taxon>
        <taxon>Verrucomicrobiaceae</taxon>
        <taxon>Oceaniferula</taxon>
    </lineage>
</organism>
<reference evidence="3" key="1">
    <citation type="submission" date="2024-07" db="EMBL/GenBank/DDBJ databases">
        <title>Complete genome sequence of Verrucomicrobiaceae bacterium NT6N.</title>
        <authorList>
            <person name="Huang C."/>
            <person name="Takami H."/>
            <person name="Hamasaki K."/>
        </authorList>
    </citation>
    <scope>NUCLEOTIDE SEQUENCE</scope>
    <source>
        <strain evidence="3">NT6N</strain>
    </source>
</reference>
<protein>
    <recommendedName>
        <fullName evidence="2">TNase-like domain-containing protein</fullName>
    </recommendedName>
</protein>
<dbReference type="AlphaFoldDB" id="A0AAT9FLG6"/>
<feature type="chain" id="PRO_5043669671" description="TNase-like domain-containing protein" evidence="1">
    <location>
        <begin position="25"/>
        <end position="203"/>
    </location>
</feature>
<dbReference type="InterPro" id="IPR016071">
    <property type="entry name" value="Staphylococal_nuclease_OB-fold"/>
</dbReference>
<sequence>MNNKIPNLAWLLLLLGLFPMTAQAKGKQWLVYERCELADEKYFDGDSFSVKALTGYTYVFRLYGVDCPETDQRVASRLTEQAKDFGVEEKELLSWGRKASAFTKKFLRKPFTVYTRKTKARGASKKARYYAIVVNADGKRLDEALIEAGLARAYGFGADWDEPFWNQTKNDLPRKIDAKRFMAKLHAMESKAKRERVGIWGKR</sequence>
<accession>A0AAT9FLG6</accession>
<dbReference type="Gene3D" id="2.40.50.90">
    <property type="match status" value="1"/>
</dbReference>
<evidence type="ECO:0000259" key="2">
    <source>
        <dbReference type="PROSITE" id="PS50830"/>
    </source>
</evidence>
<name>A0AAT9FLG6_9BACT</name>
<feature type="signal peptide" evidence="1">
    <location>
        <begin position="1"/>
        <end position="24"/>
    </location>
</feature>
<evidence type="ECO:0000313" key="3">
    <source>
        <dbReference type="EMBL" id="BDS06809.1"/>
    </source>
</evidence>
<dbReference type="SMART" id="SM00318">
    <property type="entry name" value="SNc"/>
    <property type="match status" value="1"/>
</dbReference>
<dbReference type="EMBL" id="AP026866">
    <property type="protein sequence ID" value="BDS06809.1"/>
    <property type="molecule type" value="Genomic_DNA"/>
</dbReference>
<feature type="domain" description="TNase-like" evidence="2">
    <location>
        <begin position="40"/>
        <end position="202"/>
    </location>
</feature>
<keyword evidence="1" id="KW-0732">Signal</keyword>
<dbReference type="SUPFAM" id="SSF50199">
    <property type="entry name" value="Staphylococcal nuclease"/>
    <property type="match status" value="1"/>
</dbReference>
<proteinExistence type="predicted"/>
<evidence type="ECO:0000256" key="1">
    <source>
        <dbReference type="SAM" id="SignalP"/>
    </source>
</evidence>
<dbReference type="Pfam" id="PF00565">
    <property type="entry name" value="SNase"/>
    <property type="match status" value="1"/>
</dbReference>
<gene>
    <name evidence="3" type="ORF">NT6N_18490</name>
</gene>
<dbReference type="PROSITE" id="PS50830">
    <property type="entry name" value="TNASE_3"/>
    <property type="match status" value="1"/>
</dbReference>
<dbReference type="KEGG" id="osu:NT6N_18490"/>